<dbReference type="OrthoDB" id="25002at2759"/>
<dbReference type="Gene3D" id="1.10.472.10">
    <property type="entry name" value="Cyclin-like"/>
    <property type="match status" value="1"/>
</dbReference>
<proteinExistence type="inferred from homology"/>
<organism evidence="5">
    <name type="scientific">Candida tenuis (strain ATCC 10573 / BCRC 21748 / CBS 615 / JCM 9827 / NBRC 10315 / NRRL Y-1498 / VKM Y-70)</name>
    <name type="common">Yeast</name>
    <name type="synonym">Yamadazyma tenuis</name>
    <dbReference type="NCBI Taxonomy" id="590646"/>
    <lineage>
        <taxon>Eukaryota</taxon>
        <taxon>Fungi</taxon>
        <taxon>Dikarya</taxon>
        <taxon>Ascomycota</taxon>
        <taxon>Saccharomycotina</taxon>
        <taxon>Pichiomycetes</taxon>
        <taxon>Debaryomycetaceae</taxon>
        <taxon>Yamadazyma</taxon>
    </lineage>
</organism>
<dbReference type="HOGENOM" id="CLU_039185_0_0_1"/>
<evidence type="ECO:0000313" key="5">
    <source>
        <dbReference type="Proteomes" id="UP000000707"/>
    </source>
</evidence>
<dbReference type="InterPro" id="IPR043198">
    <property type="entry name" value="Cyclin/Ssn8"/>
</dbReference>
<accession>G3BCK5</accession>
<comment type="similarity">
    <text evidence="1">Belongs to the cyclin family.</text>
</comment>
<sequence>MTAATTNIWLFLPQDWLEKSPSRKFLTPEQESRVRLGIADFIIRLGAALKLDSYTIFAATLYVHRFYMRVPITSSKYYVASAAVAISCKLHDTYRQPDKIALAGCNIRSAARTVTETSDVFWQWRDQLLYREELLLRFLNFELNIDFPYKLQNRLVEVSEDTEGDFGEKGEEIVKKAVSMLELVSALPILIFYNVEVVLATMLVYQVMVSKDKYGIKRVPSGLISKVTAVDVNECFQCYKWTRLALSHCNDPKDRLCTPFLALAKSFKSLTLEEFAAVANF</sequence>
<keyword evidence="2" id="KW-0812">Transmembrane</keyword>
<feature type="transmembrane region" description="Helical" evidence="2">
    <location>
        <begin position="186"/>
        <end position="208"/>
    </location>
</feature>
<protein>
    <submittedName>
        <fullName evidence="4">Cyclin-like protein</fullName>
    </submittedName>
</protein>
<dbReference type="EMBL" id="GL996528">
    <property type="protein sequence ID" value="EGV60187.1"/>
    <property type="molecule type" value="Genomic_DNA"/>
</dbReference>
<dbReference type="STRING" id="590646.G3BCK5"/>
<evidence type="ECO:0000259" key="3">
    <source>
        <dbReference type="SMART" id="SM00385"/>
    </source>
</evidence>
<dbReference type="Proteomes" id="UP000000707">
    <property type="component" value="Unassembled WGS sequence"/>
</dbReference>
<dbReference type="KEGG" id="cten:18249223"/>
<dbReference type="SMART" id="SM00385">
    <property type="entry name" value="CYCLIN"/>
    <property type="match status" value="1"/>
</dbReference>
<dbReference type="PANTHER" id="PTHR10026">
    <property type="entry name" value="CYCLIN"/>
    <property type="match status" value="1"/>
</dbReference>
<evidence type="ECO:0000313" key="4">
    <source>
        <dbReference type="EMBL" id="EGV60187.1"/>
    </source>
</evidence>
<dbReference type="GO" id="GO:0006357">
    <property type="term" value="P:regulation of transcription by RNA polymerase II"/>
    <property type="evidence" value="ECO:0007669"/>
    <property type="project" value="InterPro"/>
</dbReference>
<keyword evidence="5" id="KW-1185">Reference proteome</keyword>
<dbReference type="SUPFAM" id="SSF47954">
    <property type="entry name" value="Cyclin-like"/>
    <property type="match status" value="1"/>
</dbReference>
<evidence type="ECO:0000256" key="2">
    <source>
        <dbReference type="SAM" id="Phobius"/>
    </source>
</evidence>
<dbReference type="GeneID" id="18249223"/>
<dbReference type="eggNOG" id="KOG0834">
    <property type="taxonomic scope" value="Eukaryota"/>
</dbReference>
<feature type="domain" description="Cyclin-like" evidence="3">
    <location>
        <begin position="40"/>
        <end position="137"/>
    </location>
</feature>
<dbReference type="InterPro" id="IPR036915">
    <property type="entry name" value="Cyclin-like_sf"/>
</dbReference>
<keyword evidence="2" id="KW-1133">Transmembrane helix</keyword>
<gene>
    <name evidence="4" type="ORF">CANTEDRAFT_127166</name>
</gene>
<dbReference type="GO" id="GO:0016538">
    <property type="term" value="F:cyclin-dependent protein serine/threonine kinase regulator activity"/>
    <property type="evidence" value="ECO:0007669"/>
    <property type="project" value="InterPro"/>
</dbReference>
<evidence type="ECO:0000256" key="1">
    <source>
        <dbReference type="RuleBase" id="RU000383"/>
    </source>
</evidence>
<reference evidence="4 5" key="1">
    <citation type="journal article" date="2011" name="Proc. Natl. Acad. Sci. U.S.A.">
        <title>Comparative genomics of xylose-fermenting fungi for enhanced biofuel production.</title>
        <authorList>
            <person name="Wohlbach D.J."/>
            <person name="Kuo A."/>
            <person name="Sato T.K."/>
            <person name="Potts K.M."/>
            <person name="Salamov A.A."/>
            <person name="LaButti K.M."/>
            <person name="Sun H."/>
            <person name="Clum A."/>
            <person name="Pangilinan J.L."/>
            <person name="Lindquist E.A."/>
            <person name="Lucas S."/>
            <person name="Lapidus A."/>
            <person name="Jin M."/>
            <person name="Gunawan C."/>
            <person name="Balan V."/>
            <person name="Dale B.E."/>
            <person name="Jeffries T.W."/>
            <person name="Zinkel R."/>
            <person name="Barry K.W."/>
            <person name="Grigoriev I.V."/>
            <person name="Gasch A.P."/>
        </authorList>
    </citation>
    <scope>NUCLEOTIDE SEQUENCE [LARGE SCALE GENOMIC DNA]</scope>
    <source>
        <strain evidence="5">ATCC 10573 / BCRC 21748 / CBS 615 / JCM 9827 / NBRC 10315 / NRRL Y-1498 / VKM Y-70</strain>
    </source>
</reference>
<keyword evidence="1" id="KW-0195">Cyclin</keyword>
<dbReference type="InterPro" id="IPR006671">
    <property type="entry name" value="Cyclin_N"/>
</dbReference>
<dbReference type="InterPro" id="IPR013763">
    <property type="entry name" value="Cyclin-like_dom"/>
</dbReference>
<keyword evidence="2" id="KW-0472">Membrane</keyword>
<dbReference type="AlphaFoldDB" id="G3BCK5"/>
<dbReference type="Pfam" id="PF00134">
    <property type="entry name" value="Cyclin_N"/>
    <property type="match status" value="1"/>
</dbReference>
<name>G3BCK5_CANTC</name>